<evidence type="ECO:0000313" key="2">
    <source>
        <dbReference type="Proteomes" id="UP001153331"/>
    </source>
</evidence>
<comment type="caution">
    <text evidence="1">The sequence shown here is derived from an EMBL/GenBank/DDBJ whole genome shotgun (WGS) entry which is preliminary data.</text>
</comment>
<protein>
    <submittedName>
        <fullName evidence="1">Uncharacterized protein</fullName>
    </submittedName>
</protein>
<accession>A0ACC2I6L4</accession>
<organism evidence="1 2">
    <name type="scientific">Boeremia exigua</name>
    <dbReference type="NCBI Taxonomy" id="749465"/>
    <lineage>
        <taxon>Eukaryota</taxon>
        <taxon>Fungi</taxon>
        <taxon>Dikarya</taxon>
        <taxon>Ascomycota</taxon>
        <taxon>Pezizomycotina</taxon>
        <taxon>Dothideomycetes</taxon>
        <taxon>Pleosporomycetidae</taxon>
        <taxon>Pleosporales</taxon>
        <taxon>Pleosporineae</taxon>
        <taxon>Didymellaceae</taxon>
        <taxon>Boeremia</taxon>
    </lineage>
</organism>
<sequence>MPPKSSSTSKSTQGDSRIGRSKVKSATCKTCSSCRQKKIRCSGVRPHCDECIDSDLACVYPRDARREPRPSKALFETLEATMAAMLDHMKASGTSSAALEEAIRSKLPSNQESNHDQVDQDDAPPATPESTVPVHLPTPAASATTYNETPRTIISQSDMRMHELASTYPQLRDDASALGFEHHSSFDHRSQPVSAEPPQNVTEDSNNDPPDGLSPCEARVAGVFHERGCVSSVHGLAGIMNPTRRALHKENISKVSRKGEVAVSASKARLISNAILQKQRENRLFRQPQQSIDLDGCEPDLAKHLISLHFNRHHCSNFITYRPAIMDSIARGGPWINKLLLNAIFYHSSLHSDRPGLRAPDKDPESVGRRFYERICMLLIEAISQPSVPSAVALLLTSATLVAQGKVSAGWALSGTAYRMVIDLGCHMMLGPDYQETQSESGAHMLQKDIEHEMRKRLYWGAYMTDVIQSLYLGRQCSFATTEARVPLQLLDTFEELEDWEPYVDPTEPESRPPSYEPQPVYSVSIFGANVRLMQIGALVSDLYGISTVSYKTEVVLKKKEAIEFQLNSWMSMLPDHLRFDPDGDDIPPPHQITPYTTYHTLRILLYRAFVEEGHLRRHSDTETKRLCEQECISSALIIEKHIRAYRKTFTLRRAPFLLSYAIYSAVAIILPQERSDRGHFTDLIAFFWNCLGELQHGCNSGLKKPLSVLRDMAREFQLSSKERVPANTDQTDLYSLDESFFPQLPLGPLGSEHDMYTGTPYMHDGRTLDQAGPDFGPPGLMNFLNDQEWDLSQNTLYGLFAPTQSFQ</sequence>
<evidence type="ECO:0000313" key="1">
    <source>
        <dbReference type="EMBL" id="KAJ8110810.1"/>
    </source>
</evidence>
<name>A0ACC2I6L4_9PLEO</name>
<dbReference type="Proteomes" id="UP001153331">
    <property type="component" value="Unassembled WGS sequence"/>
</dbReference>
<proteinExistence type="predicted"/>
<reference evidence="1" key="1">
    <citation type="submission" date="2022-11" db="EMBL/GenBank/DDBJ databases">
        <title>Genome Sequence of Boeremia exigua.</title>
        <authorList>
            <person name="Buettner E."/>
        </authorList>
    </citation>
    <scope>NUCLEOTIDE SEQUENCE</scope>
    <source>
        <strain evidence="1">CU02</strain>
    </source>
</reference>
<dbReference type="EMBL" id="JAPHNI010000463">
    <property type="protein sequence ID" value="KAJ8110810.1"/>
    <property type="molecule type" value="Genomic_DNA"/>
</dbReference>
<gene>
    <name evidence="1" type="ORF">OPT61_g6438</name>
</gene>
<keyword evidence="2" id="KW-1185">Reference proteome</keyword>